<dbReference type="AlphaFoldDB" id="A0A2N0QJ81"/>
<gene>
    <name evidence="4" type="ORF">RhiirA1_484517</name>
</gene>
<sequence>MVGKTHTLRILSRDPHPPSIDYVKTSGGLFMDMMIHDFDMARYVMQKEVVEVYAKGAVLIDEEIGHVGDVDTAIVLLTFEDGTIGTIENSRKAIYGYDQRLEVFGENGALIVENARPTNITRYLESGVSSDKPPHFFLERYNDAYIAEIEAFIAAIKGGEGIACSGFDGLQAERIAEAAKKSIETKKPVQISREVIEHDNDIILSRQKI</sequence>
<dbReference type="Pfam" id="PF22725">
    <property type="entry name" value="GFO_IDH_MocA_C3"/>
    <property type="match status" value="1"/>
</dbReference>
<dbReference type="InterPro" id="IPR055170">
    <property type="entry name" value="GFO_IDH_MocA-like_dom"/>
</dbReference>
<dbReference type="PANTHER" id="PTHR42840:SF3">
    <property type="entry name" value="BINDING ROSSMANN FOLD OXIDOREDUCTASE, PUTATIVE (AFU_ORTHOLOGUE AFUA_2G10240)-RELATED"/>
    <property type="match status" value="1"/>
</dbReference>
<evidence type="ECO:0000256" key="2">
    <source>
        <dbReference type="ARBA" id="ARBA00023002"/>
    </source>
</evidence>
<reference evidence="4 5" key="2">
    <citation type="submission" date="2017-10" db="EMBL/GenBank/DDBJ databases">
        <title>Genome analyses suggest a sexual origin of heterokaryosis in a supposedly ancient asexual fungus.</title>
        <authorList>
            <person name="Corradi N."/>
            <person name="Sedzielewska K."/>
            <person name="Noel J."/>
            <person name="Charron P."/>
            <person name="Farinelli L."/>
            <person name="Marton T."/>
            <person name="Kruger M."/>
            <person name="Pelin A."/>
            <person name="Brachmann A."/>
            <person name="Corradi N."/>
        </authorList>
    </citation>
    <scope>NUCLEOTIDE SEQUENCE [LARGE SCALE GENOMIC DNA]</scope>
    <source>
        <strain evidence="4 5">A1</strain>
    </source>
</reference>
<protein>
    <recommendedName>
        <fullName evidence="3">GFO/IDH/MocA-like oxidoreductase domain-containing protein</fullName>
    </recommendedName>
</protein>
<evidence type="ECO:0000313" key="5">
    <source>
        <dbReference type="Proteomes" id="UP000232688"/>
    </source>
</evidence>
<comment type="similarity">
    <text evidence="1">Belongs to the Gfo/Idh/MocA family.</text>
</comment>
<proteinExistence type="inferred from homology"/>
<dbReference type="VEuPathDB" id="FungiDB:RhiirA1_484517"/>
<evidence type="ECO:0000259" key="3">
    <source>
        <dbReference type="Pfam" id="PF22725"/>
    </source>
</evidence>
<evidence type="ECO:0000256" key="1">
    <source>
        <dbReference type="ARBA" id="ARBA00010928"/>
    </source>
</evidence>
<organism evidence="4 5">
    <name type="scientific">Rhizophagus irregularis</name>
    <dbReference type="NCBI Taxonomy" id="588596"/>
    <lineage>
        <taxon>Eukaryota</taxon>
        <taxon>Fungi</taxon>
        <taxon>Fungi incertae sedis</taxon>
        <taxon>Mucoromycota</taxon>
        <taxon>Glomeromycotina</taxon>
        <taxon>Glomeromycetes</taxon>
        <taxon>Glomerales</taxon>
        <taxon>Glomeraceae</taxon>
        <taxon>Rhizophagus</taxon>
    </lineage>
</organism>
<dbReference type="Proteomes" id="UP000232688">
    <property type="component" value="Unassembled WGS sequence"/>
</dbReference>
<dbReference type="PANTHER" id="PTHR42840">
    <property type="entry name" value="NAD(P)-BINDING ROSSMANN-FOLD SUPERFAMILY PROTEIN-RELATED"/>
    <property type="match status" value="1"/>
</dbReference>
<dbReference type="SUPFAM" id="SSF55347">
    <property type="entry name" value="Glyceraldehyde-3-phosphate dehydrogenase-like, C-terminal domain"/>
    <property type="match status" value="1"/>
</dbReference>
<reference evidence="4 5" key="1">
    <citation type="submission" date="2017-10" db="EMBL/GenBank/DDBJ databases">
        <title>Extensive intraspecific genome diversity in a model arbuscular mycorrhizal fungus.</title>
        <authorList>
            <person name="Chen E.C.H."/>
            <person name="Morin E."/>
            <person name="Baudet D."/>
            <person name="Noel J."/>
            <person name="Ndikumana S."/>
            <person name="Charron P."/>
            <person name="St-Onge C."/>
            <person name="Giorgi J."/>
            <person name="Grigoriev I.V."/>
            <person name="Roux C."/>
            <person name="Martin F.M."/>
            <person name="Corradi N."/>
        </authorList>
    </citation>
    <scope>NUCLEOTIDE SEQUENCE [LARGE SCALE GENOMIC DNA]</scope>
    <source>
        <strain evidence="4 5">A1</strain>
    </source>
</reference>
<dbReference type="Gene3D" id="3.30.360.10">
    <property type="entry name" value="Dihydrodipicolinate Reductase, domain 2"/>
    <property type="match status" value="1"/>
</dbReference>
<feature type="domain" description="GFO/IDH/MocA-like oxidoreductase" evidence="3">
    <location>
        <begin position="2"/>
        <end position="110"/>
    </location>
</feature>
<comment type="caution">
    <text evidence="4">The sequence shown here is derived from an EMBL/GenBank/DDBJ whole genome shotgun (WGS) entry which is preliminary data.</text>
</comment>
<accession>A0A2N0QJ81</accession>
<dbReference type="GO" id="GO:0016491">
    <property type="term" value="F:oxidoreductase activity"/>
    <property type="evidence" value="ECO:0007669"/>
    <property type="project" value="UniProtKB-KW"/>
</dbReference>
<dbReference type="FunFam" id="3.30.360.10:FF:000023">
    <property type="entry name" value="Inositol 2-dehydrogenase"/>
    <property type="match status" value="1"/>
</dbReference>
<keyword evidence="2" id="KW-0560">Oxidoreductase</keyword>
<name>A0A2N0QJ81_9GLOM</name>
<dbReference type="EMBL" id="LLXH01008314">
    <property type="protein sequence ID" value="PKC51112.1"/>
    <property type="molecule type" value="Genomic_DNA"/>
</dbReference>
<evidence type="ECO:0000313" key="4">
    <source>
        <dbReference type="EMBL" id="PKC51112.1"/>
    </source>
</evidence>